<dbReference type="InterPro" id="IPR035437">
    <property type="entry name" value="SNase_OB-fold_sf"/>
</dbReference>
<dbReference type="InterPro" id="IPR016071">
    <property type="entry name" value="Staphylococal_nuclease_OB-fold"/>
</dbReference>
<dbReference type="PANTHER" id="PTHR12302">
    <property type="entry name" value="EBNA2 BINDING PROTEIN P100"/>
    <property type="match status" value="1"/>
</dbReference>
<comment type="caution">
    <text evidence="3">The sequence shown here is derived from an EMBL/GenBank/DDBJ whole genome shotgun (WGS) entry which is preliminary data.</text>
</comment>
<proteinExistence type="predicted"/>
<reference evidence="3 4" key="1">
    <citation type="submission" date="2023-03" db="EMBL/GenBank/DDBJ databases">
        <title>YIM 152171 draft genome.</title>
        <authorList>
            <person name="Yang Z."/>
        </authorList>
    </citation>
    <scope>NUCLEOTIDE SEQUENCE [LARGE SCALE GENOMIC DNA]</scope>
    <source>
        <strain evidence="3 4">YIM 152171</strain>
    </source>
</reference>
<dbReference type="Pfam" id="PF00565">
    <property type="entry name" value="SNase"/>
    <property type="match status" value="1"/>
</dbReference>
<dbReference type="EMBL" id="JARGEQ010000016">
    <property type="protein sequence ID" value="MDF1585388.1"/>
    <property type="molecule type" value="Genomic_DNA"/>
</dbReference>
<dbReference type="Gene3D" id="2.40.50.90">
    <property type="match status" value="1"/>
</dbReference>
<evidence type="ECO:0000256" key="1">
    <source>
        <dbReference type="SAM" id="SignalP"/>
    </source>
</evidence>
<dbReference type="SMART" id="SM00318">
    <property type="entry name" value="SNc"/>
    <property type="match status" value="1"/>
</dbReference>
<sequence>MKRYLFALPLALCVLAALAAVAAKEPPLEGEVTHVRDGDTIEIGRVAIRLRGVAAPERGEPLGRQATARMKELALGSRVTCEPDGSRSYDRIVAICYLGGVDVGEVLIREGLARDCPRFSRGRYGQAEEAAAAAGARIREQYRLPGYCRPR</sequence>
<accession>A0AAP3XPL4</accession>
<feature type="chain" id="PRO_5043049872" evidence="1">
    <location>
        <begin position="20"/>
        <end position="151"/>
    </location>
</feature>
<feature type="signal peptide" evidence="1">
    <location>
        <begin position="1"/>
        <end position="19"/>
    </location>
</feature>
<dbReference type="Proteomes" id="UP001301140">
    <property type="component" value="Unassembled WGS sequence"/>
</dbReference>
<evidence type="ECO:0000313" key="3">
    <source>
        <dbReference type="EMBL" id="MDF1585388.1"/>
    </source>
</evidence>
<keyword evidence="1" id="KW-0732">Signal</keyword>
<dbReference type="SUPFAM" id="SSF50199">
    <property type="entry name" value="Staphylococcal nuclease"/>
    <property type="match status" value="1"/>
</dbReference>
<evidence type="ECO:0000313" key="4">
    <source>
        <dbReference type="Proteomes" id="UP001301140"/>
    </source>
</evidence>
<gene>
    <name evidence="3" type="ORF">PZ740_03195</name>
</gene>
<dbReference type="PROSITE" id="PS50830">
    <property type="entry name" value="TNASE_3"/>
    <property type="match status" value="1"/>
</dbReference>
<feature type="domain" description="TNase-like" evidence="2">
    <location>
        <begin position="26"/>
        <end position="141"/>
    </location>
</feature>
<protein>
    <submittedName>
        <fullName evidence="3">Thermonuclease family protein</fullName>
    </submittedName>
</protein>
<name>A0AAP3XPL4_9PROT</name>
<evidence type="ECO:0000259" key="2">
    <source>
        <dbReference type="PROSITE" id="PS50830"/>
    </source>
</evidence>
<dbReference type="PANTHER" id="PTHR12302:SF26">
    <property type="entry name" value="BLR1266 PROTEIN"/>
    <property type="match status" value="1"/>
</dbReference>
<keyword evidence="4" id="KW-1185">Reference proteome</keyword>
<organism evidence="3 4">
    <name type="scientific">Marinimicrococcus flavescens</name>
    <dbReference type="NCBI Taxonomy" id="3031815"/>
    <lineage>
        <taxon>Bacteria</taxon>
        <taxon>Pseudomonadati</taxon>
        <taxon>Pseudomonadota</taxon>
        <taxon>Alphaproteobacteria</taxon>
        <taxon>Geminicoccales</taxon>
        <taxon>Geminicoccaceae</taxon>
        <taxon>Marinimicrococcus</taxon>
    </lineage>
</organism>
<dbReference type="RefSeq" id="WP_327787804.1">
    <property type="nucleotide sequence ID" value="NZ_JARGEQ010000016.1"/>
</dbReference>
<dbReference type="AlphaFoldDB" id="A0AAP3XPL4"/>